<protein>
    <submittedName>
        <fullName evidence="1">Uncharacterized protein</fullName>
    </submittedName>
</protein>
<feature type="non-terminal residue" evidence="1">
    <location>
        <position position="91"/>
    </location>
</feature>
<gene>
    <name evidence="1" type="ORF">HaLaN_10859</name>
</gene>
<evidence type="ECO:0000313" key="2">
    <source>
        <dbReference type="Proteomes" id="UP000485058"/>
    </source>
</evidence>
<evidence type="ECO:0000313" key="1">
    <source>
        <dbReference type="EMBL" id="GFH14748.1"/>
    </source>
</evidence>
<reference evidence="1 2" key="1">
    <citation type="submission" date="2020-02" db="EMBL/GenBank/DDBJ databases">
        <title>Draft genome sequence of Haematococcus lacustris strain NIES-144.</title>
        <authorList>
            <person name="Morimoto D."/>
            <person name="Nakagawa S."/>
            <person name="Yoshida T."/>
            <person name="Sawayama S."/>
        </authorList>
    </citation>
    <scope>NUCLEOTIDE SEQUENCE [LARGE SCALE GENOMIC DNA]</scope>
    <source>
        <strain evidence="1 2">NIES-144</strain>
    </source>
</reference>
<proteinExistence type="predicted"/>
<comment type="caution">
    <text evidence="1">The sequence shown here is derived from an EMBL/GenBank/DDBJ whole genome shotgun (WGS) entry which is preliminary data.</text>
</comment>
<organism evidence="1 2">
    <name type="scientific">Haematococcus lacustris</name>
    <name type="common">Green alga</name>
    <name type="synonym">Haematococcus pluvialis</name>
    <dbReference type="NCBI Taxonomy" id="44745"/>
    <lineage>
        <taxon>Eukaryota</taxon>
        <taxon>Viridiplantae</taxon>
        <taxon>Chlorophyta</taxon>
        <taxon>core chlorophytes</taxon>
        <taxon>Chlorophyceae</taxon>
        <taxon>CS clade</taxon>
        <taxon>Chlamydomonadales</taxon>
        <taxon>Haematococcaceae</taxon>
        <taxon>Haematococcus</taxon>
    </lineage>
</organism>
<dbReference type="Proteomes" id="UP000485058">
    <property type="component" value="Unassembled WGS sequence"/>
</dbReference>
<accession>A0A699Z5Y6</accession>
<dbReference type="EMBL" id="BLLF01000761">
    <property type="protein sequence ID" value="GFH14748.1"/>
    <property type="molecule type" value="Genomic_DNA"/>
</dbReference>
<dbReference type="AlphaFoldDB" id="A0A699Z5Y6"/>
<sequence length="91" mass="9722">MVCIGPPVARVALRSLRACPSNINPNCVSTASTNDTYGSAWRATDTDPLKAAEVFGPTSSRLLSVKSLEGVGQYRMFGVDNPFGGEDTLEW</sequence>
<keyword evidence="2" id="KW-1185">Reference proteome</keyword>
<name>A0A699Z5Y6_HAELA</name>